<keyword evidence="1" id="KW-1133">Transmembrane helix</keyword>
<reference evidence="2" key="1">
    <citation type="submission" date="2018-06" db="EMBL/GenBank/DDBJ databases">
        <authorList>
            <person name="Zhirakovskaya E."/>
        </authorList>
    </citation>
    <scope>NUCLEOTIDE SEQUENCE</scope>
</reference>
<evidence type="ECO:0000313" key="2">
    <source>
        <dbReference type="EMBL" id="VAW12759.1"/>
    </source>
</evidence>
<evidence type="ECO:0000256" key="1">
    <source>
        <dbReference type="SAM" id="Phobius"/>
    </source>
</evidence>
<name>A0A3B0TKS1_9ZZZZ</name>
<gene>
    <name evidence="2" type="ORF">MNBD_BACTEROID01-540</name>
</gene>
<feature type="transmembrane region" description="Helical" evidence="1">
    <location>
        <begin position="237"/>
        <end position="255"/>
    </location>
</feature>
<dbReference type="AlphaFoldDB" id="A0A3B0TKS1"/>
<protein>
    <recommendedName>
        <fullName evidence="3">Transglutaminase-like domain-containing protein</fullName>
    </recommendedName>
</protein>
<keyword evidence="1" id="KW-0812">Transmembrane</keyword>
<sequence length="261" mass="30554">MKTVKLLLFILGLLLLGLNITGLFKSLRDEDLYSEITPYKNDISIRFEEAKKQWDRKDGEPEKEYALRAATLVNNAMAHYWRDEGIKKYYMQVPVWENYILTLKQLVTGAEKYEFRNYKKAIERGVGICSQPCIALKYMLNDNGIEANLWDIRGHIVVDVTFSDGSKYTLDPDYGQYVPLGIEEIQENPELVREWYAGQDDVYAGYLKKHKHTDDIVEMYGKDGNHLYYMKTGFEDFSYIAIWILPILLLLPYLLKFTKKQ</sequence>
<dbReference type="EMBL" id="UOEP01000009">
    <property type="protein sequence ID" value="VAW12759.1"/>
    <property type="molecule type" value="Genomic_DNA"/>
</dbReference>
<evidence type="ECO:0008006" key="3">
    <source>
        <dbReference type="Google" id="ProtNLM"/>
    </source>
</evidence>
<proteinExistence type="predicted"/>
<accession>A0A3B0TKS1</accession>
<organism evidence="2">
    <name type="scientific">hydrothermal vent metagenome</name>
    <dbReference type="NCBI Taxonomy" id="652676"/>
    <lineage>
        <taxon>unclassified sequences</taxon>
        <taxon>metagenomes</taxon>
        <taxon>ecological metagenomes</taxon>
    </lineage>
</organism>
<keyword evidence="1" id="KW-0472">Membrane</keyword>